<dbReference type="InterPro" id="IPR011701">
    <property type="entry name" value="MFS"/>
</dbReference>
<dbReference type="Gene3D" id="1.20.1250.20">
    <property type="entry name" value="MFS general substrate transporter like domains"/>
    <property type="match status" value="1"/>
</dbReference>
<dbReference type="Proteomes" id="UP001059617">
    <property type="component" value="Chromosome"/>
</dbReference>
<accession>A0ABY5VVM6</accession>
<dbReference type="RefSeq" id="WP_259859638.1">
    <property type="nucleotide sequence ID" value="NZ_BAAAST010000146.1"/>
</dbReference>
<feature type="transmembrane region" description="Helical" evidence="5">
    <location>
        <begin position="142"/>
        <end position="165"/>
    </location>
</feature>
<feature type="transmembrane region" description="Helical" evidence="5">
    <location>
        <begin position="171"/>
        <end position="190"/>
    </location>
</feature>
<dbReference type="EMBL" id="CP073720">
    <property type="protein sequence ID" value="UWP81863.1"/>
    <property type="molecule type" value="Genomic_DNA"/>
</dbReference>
<feature type="domain" description="Major facilitator superfamily (MFS) profile" evidence="6">
    <location>
        <begin position="17"/>
        <end position="486"/>
    </location>
</feature>
<feature type="transmembrane region" description="Helical" evidence="5">
    <location>
        <begin position="83"/>
        <end position="102"/>
    </location>
</feature>
<dbReference type="InterPro" id="IPR005829">
    <property type="entry name" value="Sugar_transporter_CS"/>
</dbReference>
<evidence type="ECO:0000313" key="8">
    <source>
        <dbReference type="Proteomes" id="UP001059617"/>
    </source>
</evidence>
<evidence type="ECO:0000256" key="4">
    <source>
        <dbReference type="ARBA" id="ARBA00023136"/>
    </source>
</evidence>
<dbReference type="PANTHER" id="PTHR42718:SF42">
    <property type="entry name" value="EXPORT PROTEIN"/>
    <property type="match status" value="1"/>
</dbReference>
<feature type="transmembrane region" description="Helical" evidence="5">
    <location>
        <begin position="202"/>
        <end position="222"/>
    </location>
</feature>
<dbReference type="PANTHER" id="PTHR42718">
    <property type="entry name" value="MAJOR FACILITATOR SUPERFAMILY MULTIDRUG TRANSPORTER MFSC"/>
    <property type="match status" value="1"/>
</dbReference>
<feature type="transmembrane region" description="Helical" evidence="5">
    <location>
        <begin position="270"/>
        <end position="291"/>
    </location>
</feature>
<evidence type="ECO:0000256" key="1">
    <source>
        <dbReference type="ARBA" id="ARBA00004651"/>
    </source>
</evidence>
<organism evidence="7 8">
    <name type="scientific">Dactylosporangium fulvum</name>
    <dbReference type="NCBI Taxonomy" id="53359"/>
    <lineage>
        <taxon>Bacteria</taxon>
        <taxon>Bacillati</taxon>
        <taxon>Actinomycetota</taxon>
        <taxon>Actinomycetes</taxon>
        <taxon>Micromonosporales</taxon>
        <taxon>Micromonosporaceae</taxon>
        <taxon>Dactylosporangium</taxon>
    </lineage>
</organism>
<name>A0ABY5VVM6_9ACTN</name>
<evidence type="ECO:0000256" key="3">
    <source>
        <dbReference type="ARBA" id="ARBA00022989"/>
    </source>
</evidence>
<protein>
    <submittedName>
        <fullName evidence="7">MFS transporter</fullName>
    </submittedName>
</protein>
<dbReference type="InterPro" id="IPR020846">
    <property type="entry name" value="MFS_dom"/>
</dbReference>
<dbReference type="SUPFAM" id="SSF103473">
    <property type="entry name" value="MFS general substrate transporter"/>
    <property type="match status" value="1"/>
</dbReference>
<feature type="transmembrane region" description="Helical" evidence="5">
    <location>
        <begin position="363"/>
        <end position="382"/>
    </location>
</feature>
<feature type="transmembrane region" description="Helical" evidence="5">
    <location>
        <begin position="337"/>
        <end position="357"/>
    </location>
</feature>
<feature type="transmembrane region" description="Helical" evidence="5">
    <location>
        <begin position="311"/>
        <end position="330"/>
    </location>
</feature>
<keyword evidence="2 5" id="KW-0812">Transmembrane</keyword>
<dbReference type="PRINTS" id="PR01036">
    <property type="entry name" value="TCRTETB"/>
</dbReference>
<feature type="transmembrane region" description="Helical" evidence="5">
    <location>
        <begin position="15"/>
        <end position="35"/>
    </location>
</feature>
<reference evidence="7" key="2">
    <citation type="submission" date="2022-09" db="EMBL/GenBank/DDBJ databases">
        <title>Biosynthetic gene clusters of Dactylosporangioum fulvum.</title>
        <authorList>
            <person name="Caradec T."/>
        </authorList>
    </citation>
    <scope>NUCLEOTIDE SEQUENCE</scope>
    <source>
        <strain evidence="7">NRRL B-16292</strain>
    </source>
</reference>
<keyword evidence="4 5" id="KW-0472">Membrane</keyword>
<evidence type="ECO:0000256" key="2">
    <source>
        <dbReference type="ARBA" id="ARBA00022692"/>
    </source>
</evidence>
<keyword evidence="8" id="KW-1185">Reference proteome</keyword>
<evidence type="ECO:0000259" key="6">
    <source>
        <dbReference type="PROSITE" id="PS50850"/>
    </source>
</evidence>
<evidence type="ECO:0000313" key="7">
    <source>
        <dbReference type="EMBL" id="UWP81863.1"/>
    </source>
</evidence>
<feature type="transmembrane region" description="Helical" evidence="5">
    <location>
        <begin position="108"/>
        <end position="130"/>
    </location>
</feature>
<dbReference type="CDD" id="cd17321">
    <property type="entry name" value="MFS_MMR_MDR_like"/>
    <property type="match status" value="1"/>
</dbReference>
<gene>
    <name evidence="7" type="ORF">Dfulv_43375</name>
</gene>
<reference evidence="7" key="1">
    <citation type="submission" date="2021-04" db="EMBL/GenBank/DDBJ databases">
        <authorList>
            <person name="Hartkoorn R.C."/>
            <person name="Beaudoing E."/>
            <person name="Hot D."/>
        </authorList>
    </citation>
    <scope>NUCLEOTIDE SEQUENCE</scope>
    <source>
        <strain evidence="7">NRRL B-16292</strain>
    </source>
</reference>
<dbReference type="Gene3D" id="1.20.1720.10">
    <property type="entry name" value="Multidrug resistance protein D"/>
    <property type="match status" value="1"/>
</dbReference>
<dbReference type="PROSITE" id="PS00216">
    <property type="entry name" value="SUGAR_TRANSPORT_1"/>
    <property type="match status" value="1"/>
</dbReference>
<feature type="transmembrane region" description="Helical" evidence="5">
    <location>
        <begin position="228"/>
        <end position="249"/>
    </location>
</feature>
<proteinExistence type="predicted"/>
<dbReference type="InterPro" id="IPR036259">
    <property type="entry name" value="MFS_trans_sf"/>
</dbReference>
<keyword evidence="3 5" id="KW-1133">Transmembrane helix</keyword>
<feature type="transmembrane region" description="Helical" evidence="5">
    <location>
        <begin position="463"/>
        <end position="481"/>
    </location>
</feature>
<feature type="transmembrane region" description="Helical" evidence="5">
    <location>
        <begin position="55"/>
        <end position="71"/>
    </location>
</feature>
<comment type="subcellular location">
    <subcellularLocation>
        <location evidence="1">Cell membrane</location>
        <topology evidence="1">Multi-pass membrane protein</topology>
    </subcellularLocation>
</comment>
<sequence length="489" mass="49668">MVPDAVVGDRLRTRWLVLGVLCVAQLVVLLDNTVLNVAVPVLTGELRATAADVQWMINAYAVVQAGLLLTAGTSADRYGRRRLLLIGLTVFGAGSLAAGLAQSAAQLIAARAGMGVGGALLMTSTLAIAMQVFDTEERPKAIGIWAAVSALGYAAGPLIGGLILAHFHWGAIFLVNLPVVAASMIAARALIPESRDPRGDRLDLPGAALSTVGMAALVYAIIAGPDHGWTSARVAVPFAGGLLAVAAFVRWELSCPHPMLDLRFFRNQRFVGAVAGVVLITFGSGGALFLLAQQLQFVRGYSPLSAGLHMAPFALSVVLLNFSGLSAALIRRLGVPLAIFWGMALLSAGFVVVALSPSGYGPLLAGLLLMGSGCALANPAIVEAIMSSIPTGQAGAGAAIDGTMTEVGTSLGIAVLGAVLHARFLALLPFAATSFPAALASAGTDTERATVRDAFSSGVATGQLAGAAAVLAGGTLAALLLRRASRGSA</sequence>
<evidence type="ECO:0000256" key="5">
    <source>
        <dbReference type="SAM" id="Phobius"/>
    </source>
</evidence>
<dbReference type="PROSITE" id="PS50850">
    <property type="entry name" value="MFS"/>
    <property type="match status" value="1"/>
</dbReference>
<dbReference type="Pfam" id="PF07690">
    <property type="entry name" value="MFS_1"/>
    <property type="match status" value="1"/>
</dbReference>